<sequence>MAELAGANLSASGLQNPISIDGIVYGVESPQMTEFMAPGLISMAIFFAAMALTAITLVLERKDGVFERTLVAGVKTFE</sequence>
<keyword evidence="1" id="KW-0472">Membrane</keyword>
<dbReference type="EMBL" id="OC905607">
    <property type="protein sequence ID" value="CAD7650212.1"/>
    <property type="molecule type" value="Genomic_DNA"/>
</dbReference>
<evidence type="ECO:0000256" key="1">
    <source>
        <dbReference type="SAM" id="Phobius"/>
    </source>
</evidence>
<name>A0A7R9LYD4_9ACAR</name>
<dbReference type="OrthoDB" id="10255969at2759"/>
<keyword evidence="1" id="KW-0812">Transmembrane</keyword>
<dbReference type="AlphaFoldDB" id="A0A7R9LYD4"/>
<organism evidence="2">
    <name type="scientific">Medioppia subpectinata</name>
    <dbReference type="NCBI Taxonomy" id="1979941"/>
    <lineage>
        <taxon>Eukaryota</taxon>
        <taxon>Metazoa</taxon>
        <taxon>Ecdysozoa</taxon>
        <taxon>Arthropoda</taxon>
        <taxon>Chelicerata</taxon>
        <taxon>Arachnida</taxon>
        <taxon>Acari</taxon>
        <taxon>Acariformes</taxon>
        <taxon>Sarcoptiformes</taxon>
        <taxon>Oribatida</taxon>
        <taxon>Brachypylina</taxon>
        <taxon>Oppioidea</taxon>
        <taxon>Oppiidae</taxon>
        <taxon>Medioppia</taxon>
    </lineage>
</organism>
<feature type="transmembrane region" description="Helical" evidence="1">
    <location>
        <begin position="35"/>
        <end position="59"/>
    </location>
</feature>
<feature type="non-terminal residue" evidence="2">
    <location>
        <position position="1"/>
    </location>
</feature>
<proteinExistence type="predicted"/>
<accession>A0A7R9LYD4</accession>
<evidence type="ECO:0000313" key="3">
    <source>
        <dbReference type="Proteomes" id="UP000759131"/>
    </source>
</evidence>
<keyword evidence="3" id="KW-1185">Reference proteome</keyword>
<evidence type="ECO:0000313" key="2">
    <source>
        <dbReference type="EMBL" id="CAD7650212.1"/>
    </source>
</evidence>
<dbReference type="EMBL" id="CAJPIZ010051032">
    <property type="protein sequence ID" value="CAG2122811.1"/>
    <property type="molecule type" value="Genomic_DNA"/>
</dbReference>
<reference evidence="2" key="1">
    <citation type="submission" date="2020-11" db="EMBL/GenBank/DDBJ databases">
        <authorList>
            <person name="Tran Van P."/>
        </authorList>
    </citation>
    <scope>NUCLEOTIDE SEQUENCE</scope>
</reference>
<gene>
    <name evidence="2" type="ORF">OSB1V03_LOCUS22756</name>
</gene>
<protein>
    <submittedName>
        <fullName evidence="2">Uncharacterized protein</fullName>
    </submittedName>
</protein>
<dbReference type="Proteomes" id="UP000759131">
    <property type="component" value="Unassembled WGS sequence"/>
</dbReference>
<keyword evidence="1" id="KW-1133">Transmembrane helix</keyword>